<dbReference type="AlphaFoldDB" id="A0A7R7VTX6"/>
<reference evidence="1" key="2">
    <citation type="submission" date="2021-02" db="EMBL/GenBank/DDBJ databases">
        <title>Aspergillus chevalieri M1 genome sequence.</title>
        <authorList>
            <person name="Kadooka C."/>
            <person name="Mori K."/>
            <person name="Futagami T."/>
        </authorList>
    </citation>
    <scope>NUCLEOTIDE SEQUENCE</scope>
    <source>
        <strain evidence="1">M1</strain>
    </source>
</reference>
<name>A0A7R7VTX6_ASPCH</name>
<dbReference type="KEGG" id="ache:ACHE_51222S"/>
<sequence length="87" mass="10116">MNSIYDINSRDIEQGHGAKSIMLHTDSVDTEGSSQTARDITGEFEVLEERMYRSIAFRIWMREVNLRFVQEIESINTQLLSAPFLYN</sequence>
<keyword evidence="2" id="KW-1185">Reference proteome</keyword>
<dbReference type="EMBL" id="AP024420">
    <property type="protein sequence ID" value="BCR90024.1"/>
    <property type="molecule type" value="Genomic_DNA"/>
</dbReference>
<gene>
    <name evidence="1" type="ORF">ACHE_51222S</name>
</gene>
<organism evidence="1 2">
    <name type="scientific">Aspergillus chevalieri</name>
    <name type="common">Eurotium chevalieri</name>
    <dbReference type="NCBI Taxonomy" id="182096"/>
    <lineage>
        <taxon>Eukaryota</taxon>
        <taxon>Fungi</taxon>
        <taxon>Dikarya</taxon>
        <taxon>Ascomycota</taxon>
        <taxon>Pezizomycotina</taxon>
        <taxon>Eurotiomycetes</taxon>
        <taxon>Eurotiomycetidae</taxon>
        <taxon>Eurotiales</taxon>
        <taxon>Aspergillaceae</taxon>
        <taxon>Aspergillus</taxon>
        <taxon>Aspergillus subgen. Aspergillus</taxon>
    </lineage>
</organism>
<dbReference type="Proteomes" id="UP000637239">
    <property type="component" value="Chromosome 5"/>
</dbReference>
<protein>
    <submittedName>
        <fullName evidence="1">Uncharacterized protein</fullName>
    </submittedName>
</protein>
<accession>A0A7R7VTX6</accession>
<reference evidence="1" key="1">
    <citation type="submission" date="2021-01" db="EMBL/GenBank/DDBJ databases">
        <authorList>
            <consortium name="Aspergillus chevalieri M1 genome sequencing consortium"/>
            <person name="Kazuki M."/>
            <person name="Futagami T."/>
        </authorList>
    </citation>
    <scope>NUCLEOTIDE SEQUENCE</scope>
    <source>
        <strain evidence="1">M1</strain>
    </source>
</reference>
<proteinExistence type="predicted"/>
<evidence type="ECO:0000313" key="1">
    <source>
        <dbReference type="EMBL" id="BCR90024.1"/>
    </source>
</evidence>
<dbReference type="GeneID" id="66984382"/>
<evidence type="ECO:0000313" key="2">
    <source>
        <dbReference type="Proteomes" id="UP000637239"/>
    </source>
</evidence>
<dbReference type="RefSeq" id="XP_043138546.1">
    <property type="nucleotide sequence ID" value="XM_043281025.1"/>
</dbReference>